<evidence type="ECO:0000256" key="1">
    <source>
        <dbReference type="SAM" id="SignalP"/>
    </source>
</evidence>
<organism evidence="3 4">
    <name type="scientific">Aneurinibacillus aneurinilyticus</name>
    <name type="common">Bacillus aneurinolyticus</name>
    <dbReference type="NCBI Taxonomy" id="1391"/>
    <lineage>
        <taxon>Bacteria</taxon>
        <taxon>Bacillati</taxon>
        <taxon>Bacillota</taxon>
        <taxon>Bacilli</taxon>
        <taxon>Bacillales</taxon>
        <taxon>Paenibacillaceae</taxon>
        <taxon>Aneurinibacillus group</taxon>
        <taxon>Aneurinibacillus</taxon>
    </lineage>
</organism>
<dbReference type="RefSeq" id="WP_168976212.1">
    <property type="nucleotide sequence ID" value="NZ_JABAGO010000048.1"/>
</dbReference>
<dbReference type="EMBL" id="JABAGO010000048">
    <property type="protein sequence ID" value="NMF00535.1"/>
    <property type="molecule type" value="Genomic_DNA"/>
</dbReference>
<dbReference type="PANTHER" id="PTHR43308">
    <property type="entry name" value="OUTER MEMBRANE PROTEIN ALPHA-RELATED"/>
    <property type="match status" value="1"/>
</dbReference>
<evidence type="ECO:0000313" key="3">
    <source>
        <dbReference type="EMBL" id="NMF00535.1"/>
    </source>
</evidence>
<name>A0A848CSP2_ANEAE</name>
<feature type="domain" description="SLH" evidence="2">
    <location>
        <begin position="47"/>
        <end position="110"/>
    </location>
</feature>
<dbReference type="Proteomes" id="UP000561326">
    <property type="component" value="Unassembled WGS sequence"/>
</dbReference>
<keyword evidence="1" id="KW-0732">Signal</keyword>
<gene>
    <name evidence="3" type="ORF">HF838_20130</name>
</gene>
<evidence type="ECO:0000313" key="4">
    <source>
        <dbReference type="Proteomes" id="UP000561326"/>
    </source>
</evidence>
<dbReference type="PANTHER" id="PTHR43308:SF1">
    <property type="entry name" value="OUTER MEMBRANE PROTEIN ALPHA"/>
    <property type="match status" value="1"/>
</dbReference>
<feature type="domain" description="SLH" evidence="2">
    <location>
        <begin position="169"/>
        <end position="231"/>
    </location>
</feature>
<dbReference type="AlphaFoldDB" id="A0A848CSP2"/>
<accession>A0A848CSP2</accession>
<comment type="caution">
    <text evidence="3">The sequence shown here is derived from an EMBL/GenBank/DDBJ whole genome shotgun (WGS) entry which is preliminary data.</text>
</comment>
<proteinExistence type="predicted"/>
<evidence type="ECO:0000259" key="2">
    <source>
        <dbReference type="PROSITE" id="PS51272"/>
    </source>
</evidence>
<feature type="domain" description="SLH" evidence="2">
    <location>
        <begin position="111"/>
        <end position="167"/>
    </location>
</feature>
<dbReference type="Pfam" id="PF00395">
    <property type="entry name" value="SLH"/>
    <property type="match status" value="3"/>
</dbReference>
<dbReference type="InterPro" id="IPR001119">
    <property type="entry name" value="SLH_dom"/>
</dbReference>
<reference evidence="3 4" key="1">
    <citation type="submission" date="2020-04" db="EMBL/GenBank/DDBJ databases">
        <authorList>
            <person name="Hitch T.C.A."/>
            <person name="Wylensek D."/>
            <person name="Clavel T."/>
        </authorList>
    </citation>
    <scope>NUCLEOTIDE SEQUENCE [LARGE SCALE GENOMIC DNA]</scope>
    <source>
        <strain evidence="3 4">WB01_D5_05</strain>
    </source>
</reference>
<sequence>MKATFNKVLTTTTVLSMVLTPGAVWAADDTATSVTPTMPAATEQQKTPAFPDLNTAVSWAREQITQAKEMGWIGGYPDGKFYPLNNLTRREAAIIMSGALKLELPDKTVSSYPDVKVWGIKEIEAVKEAGLMLGKETGKFHPDDKITRQELAIILVKAAKISTEGKGDNLTIKDAGKVWPDAKPYVQAAMDSKLMVGYNNYFNPTDTATRQEMAVMAVNLAKVLEGNSTTSEQAGTVASVTADTLTLNGQSYKLTDAVKGIFNEKNAAALKDAQVKVEVDGAKNVTKVKGLELMAAGQAPAEGEPEFSGNVTLDGNHANVEGDVTVRANYISLHNLTVKGNLTVAKEVQNDFEAKNVTVEGNTLIEGGDTNTVVFENAKLKDVQAAKENVKVSFKGNSSVETVEVAKNAELAADQGISLPKVTVKDGVNALKVNAMIDELILPEKVKVEEVISNYEEAKNWIGKVNGEAHAYNTYTFVTEGVPASVEARELLSEAPADGKIAAEAFAGVQPVKVSLAVDKDNAHQYEGHVRIQPSNVEGVQLWAQDAEGKWWDINKTGWGPAEGFKLDLNLKTDVYVVAQEGTHIIPLKLEDVDKKYGTVNNVIAQKNFELKAEPKAEKPADNQDAK</sequence>
<feature type="signal peptide" evidence="1">
    <location>
        <begin position="1"/>
        <end position="26"/>
    </location>
</feature>
<dbReference type="PROSITE" id="PS51272">
    <property type="entry name" value="SLH"/>
    <property type="match status" value="3"/>
</dbReference>
<feature type="chain" id="PRO_5033010204" evidence="1">
    <location>
        <begin position="27"/>
        <end position="627"/>
    </location>
</feature>
<dbReference type="InterPro" id="IPR051465">
    <property type="entry name" value="Cell_Envelope_Struct_Comp"/>
</dbReference>
<protein>
    <submittedName>
        <fullName evidence="3">S-layer homology domain-containing protein</fullName>
    </submittedName>
</protein>